<dbReference type="AlphaFoldDB" id="A0A9W6L098"/>
<organism evidence="1 2">
    <name type="scientific">Pseudonocardia halophobica</name>
    <dbReference type="NCBI Taxonomy" id="29401"/>
    <lineage>
        <taxon>Bacteria</taxon>
        <taxon>Bacillati</taxon>
        <taxon>Actinomycetota</taxon>
        <taxon>Actinomycetes</taxon>
        <taxon>Pseudonocardiales</taxon>
        <taxon>Pseudonocardiaceae</taxon>
        <taxon>Pseudonocardia</taxon>
    </lineage>
</organism>
<accession>A0A9W6L098</accession>
<gene>
    <name evidence="1" type="ORF">GCM10017577_10440</name>
</gene>
<evidence type="ECO:0000313" key="1">
    <source>
        <dbReference type="EMBL" id="GLL09904.1"/>
    </source>
</evidence>
<comment type="caution">
    <text evidence="1">The sequence shown here is derived from an EMBL/GenBank/DDBJ whole genome shotgun (WGS) entry which is preliminary data.</text>
</comment>
<keyword evidence="2" id="KW-1185">Reference proteome</keyword>
<reference evidence="1" key="1">
    <citation type="journal article" date="2014" name="Int. J. Syst. Evol. Microbiol.">
        <title>Complete genome sequence of Corynebacterium casei LMG S-19264T (=DSM 44701T), isolated from a smear-ripened cheese.</title>
        <authorList>
            <consortium name="US DOE Joint Genome Institute (JGI-PGF)"/>
            <person name="Walter F."/>
            <person name="Albersmeier A."/>
            <person name="Kalinowski J."/>
            <person name="Ruckert C."/>
        </authorList>
    </citation>
    <scope>NUCLEOTIDE SEQUENCE</scope>
    <source>
        <strain evidence="1">VKM Ac-1069</strain>
    </source>
</reference>
<name>A0A9W6L098_9PSEU</name>
<evidence type="ECO:0000313" key="2">
    <source>
        <dbReference type="Proteomes" id="UP001143463"/>
    </source>
</evidence>
<sequence length="80" mass="8514">MEVEQDLPDADADRGVVGAGVQDLHLGALRPDQPCHSHYRLLGSPTDWAHRRSSGRRETAPQNMLIAASVNGSGSGLVRG</sequence>
<proteinExistence type="predicted"/>
<protein>
    <submittedName>
        <fullName evidence="1">Uncharacterized protein</fullName>
    </submittedName>
</protein>
<reference evidence="1" key="2">
    <citation type="submission" date="2023-01" db="EMBL/GenBank/DDBJ databases">
        <authorList>
            <person name="Sun Q."/>
            <person name="Evtushenko L."/>
        </authorList>
    </citation>
    <scope>NUCLEOTIDE SEQUENCE</scope>
    <source>
        <strain evidence="1">VKM Ac-1069</strain>
    </source>
</reference>
<dbReference type="EMBL" id="BSFQ01000003">
    <property type="protein sequence ID" value="GLL09904.1"/>
    <property type="molecule type" value="Genomic_DNA"/>
</dbReference>
<dbReference type="Proteomes" id="UP001143463">
    <property type="component" value="Unassembled WGS sequence"/>
</dbReference>